<organism evidence="4 5">
    <name type="scientific">Echeneis naucrates</name>
    <name type="common">Live sharksucker</name>
    <dbReference type="NCBI Taxonomy" id="173247"/>
    <lineage>
        <taxon>Eukaryota</taxon>
        <taxon>Metazoa</taxon>
        <taxon>Chordata</taxon>
        <taxon>Craniata</taxon>
        <taxon>Vertebrata</taxon>
        <taxon>Euteleostomi</taxon>
        <taxon>Actinopterygii</taxon>
        <taxon>Neopterygii</taxon>
        <taxon>Teleostei</taxon>
        <taxon>Neoteleostei</taxon>
        <taxon>Acanthomorphata</taxon>
        <taxon>Carangaria</taxon>
        <taxon>Carangiformes</taxon>
        <taxon>Echeneidae</taxon>
        <taxon>Echeneis</taxon>
    </lineage>
</organism>
<evidence type="ECO:0000313" key="4">
    <source>
        <dbReference type="Ensembl" id="ENSENLP00000007809.1"/>
    </source>
</evidence>
<keyword evidence="1" id="KW-0963">Cytoplasm</keyword>
<dbReference type="OMA" id="NCRADED"/>
<dbReference type="InParanoid" id="A0A665TD64"/>
<dbReference type="Proteomes" id="UP000472264">
    <property type="component" value="Chromosome 4"/>
</dbReference>
<dbReference type="PANTHER" id="PTHR12442:SF5">
    <property type="entry name" value="DYNEIN AXONEMAL INTERMEDIATE CHAIN 3"/>
    <property type="match status" value="1"/>
</dbReference>
<evidence type="ECO:0000256" key="1">
    <source>
        <dbReference type="ARBA" id="ARBA00022490"/>
    </source>
</evidence>
<sequence>YRYKEKPRCGNDHPQDIFPMVLTLATQELFGCCADKDVTEKSPYKLLKKDDIIQDIKTRAAVSDFSPVKQIVLDYPEDEILLVFDRDFTYGQSFYLIVTPEAKEKILRPPEPPETPGVFELDVNKTPEPKQWISLGSELEIEEESVKESREKLCYKFSRVRSMFRRSVSFSDRNTTDAKDGYLECSSYQDNRFSIKQMFRDYGIQAVPRLQTSSAQTQWTSQRNNFAQYKPRELRVEEIESILQDESLKIFLNTVTPRVLKALQQEEIMNVFIDDWKALGTGPEAGDWSGKASEGLMLYQAFADQTYTKDKRISSISWHPTIYGKLHDFHQGIALSTSFEQ</sequence>
<reference evidence="4" key="3">
    <citation type="submission" date="2025-09" db="UniProtKB">
        <authorList>
            <consortium name="Ensembl"/>
        </authorList>
    </citation>
    <scope>IDENTIFICATION</scope>
</reference>
<name>A0A665TD64_ECHNA</name>
<dbReference type="GO" id="GO:0045504">
    <property type="term" value="F:dynein heavy chain binding"/>
    <property type="evidence" value="ECO:0007669"/>
    <property type="project" value="TreeGrafter"/>
</dbReference>
<evidence type="ECO:0008006" key="6">
    <source>
        <dbReference type="Google" id="ProtNLM"/>
    </source>
</evidence>
<dbReference type="GO" id="GO:0045503">
    <property type="term" value="F:dynein light chain binding"/>
    <property type="evidence" value="ECO:0007669"/>
    <property type="project" value="TreeGrafter"/>
</dbReference>
<dbReference type="PANTHER" id="PTHR12442">
    <property type="entry name" value="DYNEIN INTERMEDIATE CHAIN"/>
    <property type="match status" value="1"/>
</dbReference>
<dbReference type="GO" id="GO:0060294">
    <property type="term" value="P:cilium movement involved in cell motility"/>
    <property type="evidence" value="ECO:0007669"/>
    <property type="project" value="TreeGrafter"/>
</dbReference>
<dbReference type="Ensembl" id="ENSENLT00000008159.1">
    <property type="protein sequence ID" value="ENSENLP00000007809.1"/>
    <property type="gene ID" value="ENSENLG00000003779.1"/>
</dbReference>
<reference evidence="4" key="2">
    <citation type="submission" date="2025-08" db="UniProtKB">
        <authorList>
            <consortium name="Ensembl"/>
        </authorList>
    </citation>
    <scope>IDENTIFICATION</scope>
</reference>
<proteinExistence type="predicted"/>
<keyword evidence="3" id="KW-0677">Repeat</keyword>
<protein>
    <recommendedName>
        <fullName evidence="6">WD repeat domain 63</fullName>
    </recommendedName>
</protein>
<reference evidence="4" key="1">
    <citation type="submission" date="2021-04" db="EMBL/GenBank/DDBJ databases">
        <authorList>
            <consortium name="Wellcome Sanger Institute Data Sharing"/>
        </authorList>
    </citation>
    <scope>NUCLEOTIDE SEQUENCE [LARGE SCALE GENOMIC DNA]</scope>
</reference>
<evidence type="ECO:0000256" key="2">
    <source>
        <dbReference type="ARBA" id="ARBA00022574"/>
    </source>
</evidence>
<dbReference type="GO" id="GO:0036159">
    <property type="term" value="P:inner dynein arm assembly"/>
    <property type="evidence" value="ECO:0007669"/>
    <property type="project" value="TreeGrafter"/>
</dbReference>
<evidence type="ECO:0000256" key="3">
    <source>
        <dbReference type="ARBA" id="ARBA00022737"/>
    </source>
</evidence>
<dbReference type="InterPro" id="IPR050687">
    <property type="entry name" value="Dynein_IC"/>
</dbReference>
<dbReference type="AlphaFoldDB" id="A0A665TD64"/>
<dbReference type="GO" id="GO:0036156">
    <property type="term" value="C:inner dynein arm"/>
    <property type="evidence" value="ECO:0007669"/>
    <property type="project" value="TreeGrafter"/>
</dbReference>
<keyword evidence="2" id="KW-0853">WD repeat</keyword>
<accession>A0A665TD64</accession>
<keyword evidence="5" id="KW-1185">Reference proteome</keyword>
<evidence type="ECO:0000313" key="5">
    <source>
        <dbReference type="Proteomes" id="UP000472264"/>
    </source>
</evidence>